<evidence type="ECO:0000256" key="1">
    <source>
        <dbReference type="ARBA" id="ARBA00004141"/>
    </source>
</evidence>
<dbReference type="SUPFAM" id="SSF103481">
    <property type="entry name" value="Multidrug resistance efflux transporter EmrE"/>
    <property type="match status" value="1"/>
</dbReference>
<feature type="transmembrane region" description="Helical" evidence="5">
    <location>
        <begin position="49"/>
        <end position="75"/>
    </location>
</feature>
<keyword evidence="3 5" id="KW-1133">Transmembrane helix</keyword>
<protein>
    <submittedName>
        <fullName evidence="6">Sugar phosphate/phosphate translocator</fullName>
    </submittedName>
</protein>
<proteinExistence type="predicted"/>
<comment type="caution">
    <text evidence="6">The sequence shown here is derived from an EMBL/GenBank/DDBJ whole genome shotgun (WGS) entry which is preliminary data.</text>
</comment>
<accession>A0AAW2Q3N7</accession>
<evidence type="ECO:0000256" key="5">
    <source>
        <dbReference type="SAM" id="Phobius"/>
    </source>
</evidence>
<evidence type="ECO:0000313" key="6">
    <source>
        <dbReference type="EMBL" id="KAL0362146.1"/>
    </source>
</evidence>
<keyword evidence="2 5" id="KW-0812">Transmembrane</keyword>
<reference evidence="6" key="2">
    <citation type="journal article" date="2024" name="Plant">
        <title>Genomic evolution and insights into agronomic trait innovations of Sesamum species.</title>
        <authorList>
            <person name="Miao H."/>
            <person name="Wang L."/>
            <person name="Qu L."/>
            <person name="Liu H."/>
            <person name="Sun Y."/>
            <person name="Le M."/>
            <person name="Wang Q."/>
            <person name="Wei S."/>
            <person name="Zheng Y."/>
            <person name="Lin W."/>
            <person name="Duan Y."/>
            <person name="Cao H."/>
            <person name="Xiong S."/>
            <person name="Wang X."/>
            <person name="Wei L."/>
            <person name="Li C."/>
            <person name="Ma Q."/>
            <person name="Ju M."/>
            <person name="Zhao R."/>
            <person name="Li G."/>
            <person name="Mu C."/>
            <person name="Tian Q."/>
            <person name="Mei H."/>
            <person name="Zhang T."/>
            <person name="Gao T."/>
            <person name="Zhang H."/>
        </authorList>
    </citation>
    <scope>NUCLEOTIDE SEQUENCE</scope>
    <source>
        <strain evidence="6">KEN8</strain>
    </source>
</reference>
<comment type="subcellular location">
    <subcellularLocation>
        <location evidence="1">Membrane</location>
        <topology evidence="1">Multi-pass membrane protein</topology>
    </subcellularLocation>
</comment>
<keyword evidence="4 5" id="KW-0472">Membrane</keyword>
<dbReference type="InterPro" id="IPR050186">
    <property type="entry name" value="TPT_transporter"/>
</dbReference>
<dbReference type="EMBL" id="JACGWM010000007">
    <property type="protein sequence ID" value="KAL0362146.1"/>
    <property type="molecule type" value="Genomic_DNA"/>
</dbReference>
<sequence>MAFCSSLAFVTLCIFKLVELVVLSRRVYLSSIVPTDALYSLSLWLPNSAYIYLSVSFIQILKAFMHVIVYTIGILFKKDSYKTSTMFNMLVISVGVAIASYGEAKSWKLREKTSALTMNVARVVRDWLLIAISWFAKEVQKKE</sequence>
<gene>
    <name evidence="6" type="ORF">Scaly_1169800</name>
</gene>
<evidence type="ECO:0000256" key="3">
    <source>
        <dbReference type="ARBA" id="ARBA00022989"/>
    </source>
</evidence>
<evidence type="ECO:0000256" key="2">
    <source>
        <dbReference type="ARBA" id="ARBA00022692"/>
    </source>
</evidence>
<feature type="transmembrane region" description="Helical" evidence="5">
    <location>
        <begin position="87"/>
        <end position="104"/>
    </location>
</feature>
<dbReference type="InterPro" id="IPR037185">
    <property type="entry name" value="EmrE-like"/>
</dbReference>
<dbReference type="GO" id="GO:0016020">
    <property type="term" value="C:membrane"/>
    <property type="evidence" value="ECO:0007669"/>
    <property type="project" value="UniProtKB-SubCell"/>
</dbReference>
<reference evidence="6" key="1">
    <citation type="submission" date="2020-06" db="EMBL/GenBank/DDBJ databases">
        <authorList>
            <person name="Li T."/>
            <person name="Hu X."/>
            <person name="Zhang T."/>
            <person name="Song X."/>
            <person name="Zhang H."/>
            <person name="Dai N."/>
            <person name="Sheng W."/>
            <person name="Hou X."/>
            <person name="Wei L."/>
        </authorList>
    </citation>
    <scope>NUCLEOTIDE SEQUENCE</scope>
    <source>
        <strain evidence="6">KEN8</strain>
        <tissue evidence="6">Leaf</tissue>
    </source>
</reference>
<name>A0AAW2Q3N7_9LAMI</name>
<dbReference type="PANTHER" id="PTHR11132">
    <property type="entry name" value="SOLUTE CARRIER FAMILY 35"/>
    <property type="match status" value="1"/>
</dbReference>
<dbReference type="AlphaFoldDB" id="A0AAW2Q3N7"/>
<evidence type="ECO:0000256" key="4">
    <source>
        <dbReference type="ARBA" id="ARBA00023136"/>
    </source>
</evidence>
<organism evidence="6">
    <name type="scientific">Sesamum calycinum</name>
    <dbReference type="NCBI Taxonomy" id="2727403"/>
    <lineage>
        <taxon>Eukaryota</taxon>
        <taxon>Viridiplantae</taxon>
        <taxon>Streptophyta</taxon>
        <taxon>Embryophyta</taxon>
        <taxon>Tracheophyta</taxon>
        <taxon>Spermatophyta</taxon>
        <taxon>Magnoliopsida</taxon>
        <taxon>eudicotyledons</taxon>
        <taxon>Gunneridae</taxon>
        <taxon>Pentapetalae</taxon>
        <taxon>asterids</taxon>
        <taxon>lamiids</taxon>
        <taxon>Lamiales</taxon>
        <taxon>Pedaliaceae</taxon>
        <taxon>Sesamum</taxon>
    </lineage>
</organism>